<comment type="caution">
    <text evidence="2">The sequence shown here is derived from an EMBL/GenBank/DDBJ whole genome shotgun (WGS) entry which is preliminary data.</text>
</comment>
<feature type="non-terminal residue" evidence="2">
    <location>
        <position position="46"/>
    </location>
</feature>
<feature type="compositionally biased region" description="Basic residues" evidence="1">
    <location>
        <begin position="10"/>
        <end position="21"/>
    </location>
</feature>
<evidence type="ECO:0000313" key="2">
    <source>
        <dbReference type="EMBL" id="PKI26386.1"/>
    </source>
</evidence>
<reference evidence="2 3" key="1">
    <citation type="submission" date="2017-11" db="EMBL/GenBank/DDBJ databases">
        <title>De-novo sequencing of pomegranate (Punica granatum L.) genome.</title>
        <authorList>
            <person name="Akparov Z."/>
            <person name="Amiraslanov A."/>
            <person name="Hajiyeva S."/>
            <person name="Abbasov M."/>
            <person name="Kaur K."/>
            <person name="Hamwieh A."/>
            <person name="Solovyev V."/>
            <person name="Salamov A."/>
            <person name="Braich B."/>
            <person name="Kosarev P."/>
            <person name="Mahmoud A."/>
            <person name="Hajiyev E."/>
            <person name="Babayeva S."/>
            <person name="Izzatullayeva V."/>
            <person name="Mammadov A."/>
            <person name="Mammadov A."/>
            <person name="Sharifova S."/>
            <person name="Ojaghi J."/>
            <person name="Eynullazada K."/>
            <person name="Bayramov B."/>
            <person name="Abdulazimova A."/>
            <person name="Shahmuradov I."/>
        </authorList>
    </citation>
    <scope>NUCLEOTIDE SEQUENCE [LARGE SCALE GENOMIC DNA]</scope>
    <source>
        <strain evidence="3">cv. AG2017</strain>
        <tissue evidence="2">Leaf</tissue>
    </source>
</reference>
<protein>
    <submittedName>
        <fullName evidence="2">Uncharacterized protein</fullName>
    </submittedName>
</protein>
<accession>A0A2I0HG72</accession>
<feature type="compositionally biased region" description="Basic and acidic residues" evidence="1">
    <location>
        <begin position="22"/>
        <end position="32"/>
    </location>
</feature>
<feature type="region of interest" description="Disordered" evidence="1">
    <location>
        <begin position="1"/>
        <end position="32"/>
    </location>
</feature>
<dbReference type="EMBL" id="PGOL01030344">
    <property type="protein sequence ID" value="PKI26386.1"/>
    <property type="molecule type" value="Genomic_DNA"/>
</dbReference>
<name>A0A2I0HG72_PUNGR</name>
<gene>
    <name evidence="2" type="ORF">CRG98_048925</name>
</gene>
<keyword evidence="3" id="KW-1185">Reference proteome</keyword>
<sequence length="46" mass="5329">MASDATWGRGRGRGGRPRHFVRRENRRRDAVDHNTSSIKLIIPPFQ</sequence>
<organism evidence="2 3">
    <name type="scientific">Punica granatum</name>
    <name type="common">Pomegranate</name>
    <dbReference type="NCBI Taxonomy" id="22663"/>
    <lineage>
        <taxon>Eukaryota</taxon>
        <taxon>Viridiplantae</taxon>
        <taxon>Streptophyta</taxon>
        <taxon>Embryophyta</taxon>
        <taxon>Tracheophyta</taxon>
        <taxon>Spermatophyta</taxon>
        <taxon>Magnoliopsida</taxon>
        <taxon>eudicotyledons</taxon>
        <taxon>Gunneridae</taxon>
        <taxon>Pentapetalae</taxon>
        <taxon>rosids</taxon>
        <taxon>malvids</taxon>
        <taxon>Myrtales</taxon>
        <taxon>Lythraceae</taxon>
        <taxon>Punica</taxon>
    </lineage>
</organism>
<proteinExistence type="predicted"/>
<evidence type="ECO:0000313" key="3">
    <source>
        <dbReference type="Proteomes" id="UP000233551"/>
    </source>
</evidence>
<evidence type="ECO:0000256" key="1">
    <source>
        <dbReference type="SAM" id="MobiDB-lite"/>
    </source>
</evidence>
<dbReference type="Proteomes" id="UP000233551">
    <property type="component" value="Unassembled WGS sequence"/>
</dbReference>
<dbReference type="AlphaFoldDB" id="A0A2I0HG72"/>